<dbReference type="GO" id="GO:0006412">
    <property type="term" value="P:translation"/>
    <property type="evidence" value="ECO:0007669"/>
    <property type="project" value="TreeGrafter"/>
</dbReference>
<dbReference type="InterPro" id="IPR012340">
    <property type="entry name" value="NA-bd_OB-fold"/>
</dbReference>
<organism evidence="2 3">
    <name type="scientific">Arsenicibacter rosenii</name>
    <dbReference type="NCBI Taxonomy" id="1750698"/>
    <lineage>
        <taxon>Bacteria</taxon>
        <taxon>Pseudomonadati</taxon>
        <taxon>Bacteroidota</taxon>
        <taxon>Cytophagia</taxon>
        <taxon>Cytophagales</taxon>
        <taxon>Spirosomataceae</taxon>
        <taxon>Arsenicibacter</taxon>
    </lineage>
</organism>
<dbReference type="SUPFAM" id="SSF50249">
    <property type="entry name" value="Nucleic acid-binding proteins"/>
    <property type="match status" value="1"/>
</dbReference>
<dbReference type="GO" id="GO:0003735">
    <property type="term" value="F:structural constituent of ribosome"/>
    <property type="evidence" value="ECO:0007669"/>
    <property type="project" value="TreeGrafter"/>
</dbReference>
<dbReference type="FunFam" id="2.40.50.140:FF:000051">
    <property type="entry name" value="RNA-binding transcriptional accessory protein"/>
    <property type="match status" value="1"/>
</dbReference>
<dbReference type="InterPro" id="IPR044146">
    <property type="entry name" value="S1_Tex"/>
</dbReference>
<dbReference type="Pfam" id="PF09371">
    <property type="entry name" value="Tex_N"/>
    <property type="match status" value="1"/>
</dbReference>
<dbReference type="SUPFAM" id="SSF158832">
    <property type="entry name" value="Tex N-terminal region-like"/>
    <property type="match status" value="1"/>
</dbReference>
<dbReference type="OrthoDB" id="9804714at2"/>
<feature type="domain" description="S1 motif" evidence="1">
    <location>
        <begin position="639"/>
        <end position="708"/>
    </location>
</feature>
<dbReference type="InterPro" id="IPR050437">
    <property type="entry name" value="Ribos_protein_bS1-like"/>
</dbReference>
<accession>A0A1S2VKC7</accession>
<dbReference type="PANTHER" id="PTHR10724:SF10">
    <property type="entry name" value="S1 RNA-BINDING DOMAIN-CONTAINING PROTEIN 1"/>
    <property type="match status" value="1"/>
</dbReference>
<dbReference type="SMART" id="SM00732">
    <property type="entry name" value="YqgFc"/>
    <property type="match status" value="1"/>
</dbReference>
<dbReference type="InterPro" id="IPR012337">
    <property type="entry name" value="RNaseH-like_sf"/>
</dbReference>
<evidence type="ECO:0000313" key="3">
    <source>
        <dbReference type="Proteomes" id="UP000181790"/>
    </source>
</evidence>
<dbReference type="Pfam" id="PF16921">
    <property type="entry name" value="Tex_YqgF"/>
    <property type="match status" value="1"/>
</dbReference>
<dbReference type="SUPFAM" id="SSF47781">
    <property type="entry name" value="RuvA domain 2-like"/>
    <property type="match status" value="2"/>
</dbReference>
<dbReference type="GO" id="GO:0006139">
    <property type="term" value="P:nucleobase-containing compound metabolic process"/>
    <property type="evidence" value="ECO:0007669"/>
    <property type="project" value="InterPro"/>
</dbReference>
<dbReference type="PROSITE" id="PS50126">
    <property type="entry name" value="S1"/>
    <property type="match status" value="1"/>
</dbReference>
<keyword evidence="3" id="KW-1185">Reference proteome</keyword>
<dbReference type="GO" id="GO:0003729">
    <property type="term" value="F:mRNA binding"/>
    <property type="evidence" value="ECO:0007669"/>
    <property type="project" value="UniProtKB-ARBA"/>
</dbReference>
<dbReference type="Gene3D" id="1.10.150.310">
    <property type="entry name" value="Tex RuvX-like domain-like"/>
    <property type="match status" value="1"/>
</dbReference>
<dbReference type="Gene3D" id="1.10.10.650">
    <property type="entry name" value="RuvA domain 2-like"/>
    <property type="match status" value="1"/>
</dbReference>
<dbReference type="InterPro" id="IPR041692">
    <property type="entry name" value="HHH_9"/>
</dbReference>
<dbReference type="AlphaFoldDB" id="A0A1S2VKC7"/>
<dbReference type="InterPro" id="IPR023323">
    <property type="entry name" value="Tex-like_dom_sf"/>
</dbReference>
<dbReference type="InterPro" id="IPR018974">
    <property type="entry name" value="Tex-like_N"/>
</dbReference>
<evidence type="ECO:0000313" key="2">
    <source>
        <dbReference type="EMBL" id="OIN59209.1"/>
    </source>
</evidence>
<dbReference type="InterPro" id="IPR010994">
    <property type="entry name" value="RuvA_2-like"/>
</dbReference>
<gene>
    <name evidence="2" type="ORF">BLX24_09445</name>
</gene>
<dbReference type="InterPro" id="IPR032639">
    <property type="entry name" value="Tex_YqgF"/>
</dbReference>
<dbReference type="PANTHER" id="PTHR10724">
    <property type="entry name" value="30S RIBOSOMAL PROTEIN S1"/>
    <property type="match status" value="1"/>
</dbReference>
<dbReference type="Pfam" id="PF17674">
    <property type="entry name" value="HHH_9"/>
    <property type="match status" value="1"/>
</dbReference>
<comment type="caution">
    <text evidence="2">The sequence shown here is derived from an EMBL/GenBank/DDBJ whole genome shotgun (WGS) entry which is preliminary data.</text>
</comment>
<dbReference type="Proteomes" id="UP000181790">
    <property type="component" value="Unassembled WGS sequence"/>
</dbReference>
<dbReference type="Pfam" id="PF12836">
    <property type="entry name" value="HHH_3"/>
    <property type="match status" value="1"/>
</dbReference>
<evidence type="ECO:0000259" key="1">
    <source>
        <dbReference type="PROSITE" id="PS50126"/>
    </source>
</evidence>
<name>A0A1S2VKC7_9BACT</name>
<dbReference type="InterPro" id="IPR003029">
    <property type="entry name" value="S1_domain"/>
</dbReference>
<dbReference type="Gene3D" id="1.10.3500.10">
    <property type="entry name" value="Tex N-terminal region-like"/>
    <property type="match status" value="1"/>
</dbReference>
<dbReference type="RefSeq" id="WP_071502893.1">
    <property type="nucleotide sequence ID" value="NZ_MORL01000004.1"/>
</dbReference>
<dbReference type="SMART" id="SM00316">
    <property type="entry name" value="S1"/>
    <property type="match status" value="1"/>
</dbReference>
<dbReference type="SUPFAM" id="SSF53098">
    <property type="entry name" value="Ribonuclease H-like"/>
    <property type="match status" value="1"/>
</dbReference>
<dbReference type="FunFam" id="3.30.420.140:FF:000001">
    <property type="entry name" value="RNA-binding transcriptional accessory protein"/>
    <property type="match status" value="1"/>
</dbReference>
<dbReference type="FunFam" id="1.10.10.650:FF:000001">
    <property type="entry name" value="S1 RNA-binding domain 1"/>
    <property type="match status" value="1"/>
</dbReference>
<dbReference type="InterPro" id="IPR023319">
    <property type="entry name" value="Tex-like_HTH_dom_sf"/>
</dbReference>
<dbReference type="CDD" id="cd05685">
    <property type="entry name" value="S1_Tex"/>
    <property type="match status" value="1"/>
</dbReference>
<dbReference type="Gene3D" id="3.30.420.140">
    <property type="entry name" value="YqgF/RNase H-like domain"/>
    <property type="match status" value="1"/>
</dbReference>
<dbReference type="Pfam" id="PF22706">
    <property type="entry name" value="Tex_central_region"/>
    <property type="match status" value="1"/>
</dbReference>
<dbReference type="InterPro" id="IPR055179">
    <property type="entry name" value="Tex-like_central_region"/>
</dbReference>
<dbReference type="FunFam" id="1.10.150.310:FF:000001">
    <property type="entry name" value="RNA-binding transcriptional accessory protein"/>
    <property type="match status" value="1"/>
</dbReference>
<protein>
    <submittedName>
        <fullName evidence="2">RNA-binding transcriptional accessory protein</fullName>
    </submittedName>
</protein>
<dbReference type="EMBL" id="MORL01000004">
    <property type="protein sequence ID" value="OIN59209.1"/>
    <property type="molecule type" value="Genomic_DNA"/>
</dbReference>
<dbReference type="InterPro" id="IPR006641">
    <property type="entry name" value="YqgF/RNaseH-like_dom"/>
</dbReference>
<reference evidence="2 3" key="1">
    <citation type="submission" date="2016-10" db="EMBL/GenBank/DDBJ databases">
        <title>Arsenicibacter rosenii gen. nov., sp. nov., an efficient arsenic-methylating bacterium isolated from an arsenic-contaminated paddy soil.</title>
        <authorList>
            <person name="Huang K."/>
        </authorList>
    </citation>
    <scope>NUCLEOTIDE SEQUENCE [LARGE SCALE GENOMIC DNA]</scope>
    <source>
        <strain evidence="2 3">SM-1</strain>
    </source>
</reference>
<dbReference type="InterPro" id="IPR037027">
    <property type="entry name" value="YqgF/RNaseH-like_dom_sf"/>
</dbReference>
<sequence length="709" mass="79440">MTQTYEHRIAGLLNLNSRQVANTIQLLDGGATVPFIARYRKEATNQLDEVQISAIRDTYQKLQELDKRREAILKSISEQGKLTPELQKKIEAADTLTDLEDLYLPYKPKRKTRATIAIERGLEPLANLLFDQKERDPERVAERYLSDAVPTVADALQGARDILAERVSEDTDARQRIRNIFEREAIIRAVVKKNKETEGVKFKDYFDFAEPLRRVPSHRLLAIRRGEAEGFLSVSISPDEDAAVERLQRQFVSFRATPACQDQVELAVRDGYKRLLKPSIETEFDNLSKQKADQEAIRIFADNLRQLLLSSPLGQKRVLAIDPGYRTGCKVVVLDAQGNLLTDTVIHLFMSDSAKQQATFTVLKLVQQHHIEAIAIGNGTAGRETEDFVRSLTFSHTVSIFVVSEQGASVYSASDVAREEFPDKDVTVRGAVSIGRRLMDPLAELVKIDPKSIGVGQYQHDVDQGDLKKSLDGIVESCVNQVGVSLNTASAHLLRYVSGLGPQLANNIVQFRAQNGPFSSRDQLKKVPRLGPKAYEQCAGFLRIDGARNPLDNSAVHPESYAVVEKMASDLNTTVADLIKRPELRKQIKPERYVTQTIGLPTLRDILAELEKPGRDPREPLSDFEYDARIRTMEDLHEGMVLNGVVTNVTAFGAFVDIGVKQDGLVHISQLSHQFVKDPRDVVRVHQKVQVKVTEVDMARKRIALTMKL</sequence>
<dbReference type="Gene3D" id="2.40.50.140">
    <property type="entry name" value="Nucleic acid-binding proteins"/>
    <property type="match status" value="1"/>
</dbReference>
<dbReference type="GO" id="GO:0005737">
    <property type="term" value="C:cytoplasm"/>
    <property type="evidence" value="ECO:0007669"/>
    <property type="project" value="UniProtKB-ARBA"/>
</dbReference>
<proteinExistence type="predicted"/>
<dbReference type="Pfam" id="PF00575">
    <property type="entry name" value="S1"/>
    <property type="match status" value="1"/>
</dbReference>